<sequence length="114" mass="13132">MSYSFPKYTLIYHSRNGSLNFEELVEELSSKGYMLETELSFLRPTYNAASNEDFKKLFEFYYPQKINSIELRTIGTSAGGAPGDNTYAFYNANIVSHKEILEILTEFNQQSLDE</sequence>
<reference evidence="2 4" key="2">
    <citation type="journal article" date="2014" name="Int. J. Syst. Evol. Microbiol.">
        <title>Complete genome sequence of Corynebacterium casei LMG S-19264T (=DSM 44701T), isolated from a smear-ripened cheese.</title>
        <authorList>
            <consortium name="US DOE Joint Genome Institute (JGI-PGF)"/>
            <person name="Walter F."/>
            <person name="Albersmeier A."/>
            <person name="Kalinowski J."/>
            <person name="Ruckert C."/>
        </authorList>
    </citation>
    <scope>NUCLEOTIDE SEQUENCE [LARGE SCALE GENOMIC DNA]</scope>
    <source>
        <strain evidence="2 4">CCM 8635</strain>
    </source>
</reference>
<dbReference type="Proteomes" id="UP000013200">
    <property type="component" value="Unassembled WGS sequence"/>
</dbReference>
<dbReference type="Proteomes" id="UP000652691">
    <property type="component" value="Unassembled WGS sequence"/>
</dbReference>
<gene>
    <name evidence="1" type="ORF">F888_01232</name>
    <name evidence="2" type="ORF">GCM10007354_28150</name>
</gene>
<comment type="caution">
    <text evidence="1">The sequence shown here is derived from an EMBL/GenBank/DDBJ whole genome shotgun (WGS) entry which is preliminary data.</text>
</comment>
<dbReference type="EMBL" id="BMDA01000004">
    <property type="protein sequence ID" value="GGH41135.1"/>
    <property type="molecule type" value="Genomic_DNA"/>
</dbReference>
<evidence type="ECO:0000313" key="4">
    <source>
        <dbReference type="Proteomes" id="UP000652691"/>
    </source>
</evidence>
<evidence type="ECO:0000313" key="2">
    <source>
        <dbReference type="EMBL" id="GGH41135.1"/>
    </source>
</evidence>
<dbReference type="EMBL" id="APSA01000004">
    <property type="protein sequence ID" value="ENX39746.1"/>
    <property type="molecule type" value="Genomic_DNA"/>
</dbReference>
<accession>N9RBJ1</accession>
<keyword evidence="3" id="KW-1185">Reference proteome</keyword>
<dbReference type="RefSeq" id="WP_005283603.1">
    <property type="nucleotide sequence ID" value="NZ_BMDA01000004.1"/>
</dbReference>
<dbReference type="HOGENOM" id="CLU_2115729_0_0_6"/>
<reference evidence="1 3" key="1">
    <citation type="submission" date="2013-02" db="EMBL/GenBank/DDBJ databases">
        <title>The Genome Sequence of Acinetobacter sp. NIPH 3623.</title>
        <authorList>
            <consortium name="The Broad Institute Genome Sequencing Platform"/>
            <consortium name="The Broad Institute Genome Sequencing Center for Infectious Disease"/>
            <person name="Cerqueira G."/>
            <person name="Feldgarden M."/>
            <person name="Courvalin P."/>
            <person name="Perichon B."/>
            <person name="Grillot-Courvalin C."/>
            <person name="Clermont D."/>
            <person name="Rocha E."/>
            <person name="Yoon E.-J."/>
            <person name="Nemec A."/>
            <person name="Walker B."/>
            <person name="Young S.K."/>
            <person name="Zeng Q."/>
            <person name="Gargeya S."/>
            <person name="Fitzgerald M."/>
            <person name="Haas B."/>
            <person name="Abouelleil A."/>
            <person name="Alvarado L."/>
            <person name="Arachchi H.M."/>
            <person name="Berlin A.M."/>
            <person name="Chapman S.B."/>
            <person name="Dewar J."/>
            <person name="Goldberg J."/>
            <person name="Griggs A."/>
            <person name="Gujja S."/>
            <person name="Hansen M."/>
            <person name="Howarth C."/>
            <person name="Imamovic A."/>
            <person name="Larimer J."/>
            <person name="McCowan C."/>
            <person name="Murphy C."/>
            <person name="Neiman D."/>
            <person name="Pearson M."/>
            <person name="Priest M."/>
            <person name="Roberts A."/>
            <person name="Saif S."/>
            <person name="Shea T."/>
            <person name="Sisk P."/>
            <person name="Sykes S."/>
            <person name="Wortman J."/>
            <person name="Nusbaum C."/>
            <person name="Birren B."/>
        </authorList>
    </citation>
    <scope>NUCLEOTIDE SEQUENCE [LARGE SCALE GENOMIC DNA]</scope>
    <source>
        <strain evidence="1 3">NIPH 3623</strain>
    </source>
</reference>
<name>N9RBJ1_9GAMM</name>
<proteinExistence type="predicted"/>
<dbReference type="AlphaFoldDB" id="N9RBJ1"/>
<protein>
    <submittedName>
        <fullName evidence="1">Uncharacterized protein</fullName>
    </submittedName>
</protein>
<evidence type="ECO:0000313" key="1">
    <source>
        <dbReference type="EMBL" id="ENX39746.1"/>
    </source>
</evidence>
<dbReference type="GeneID" id="80105407"/>
<organism evidence="1 3">
    <name type="scientific">Acinetobacter courvalinii</name>
    <dbReference type="NCBI Taxonomy" id="280147"/>
    <lineage>
        <taxon>Bacteria</taxon>
        <taxon>Pseudomonadati</taxon>
        <taxon>Pseudomonadota</taxon>
        <taxon>Gammaproteobacteria</taxon>
        <taxon>Moraxellales</taxon>
        <taxon>Moraxellaceae</taxon>
        <taxon>Acinetobacter</taxon>
    </lineage>
</organism>
<reference evidence="2" key="3">
    <citation type="submission" date="2024-03" db="EMBL/GenBank/DDBJ databases">
        <authorList>
            <person name="Sun Q."/>
            <person name="Sedlacek I."/>
        </authorList>
    </citation>
    <scope>NUCLEOTIDE SEQUENCE</scope>
    <source>
        <strain evidence="2">CCM 8635</strain>
    </source>
</reference>
<evidence type="ECO:0000313" key="3">
    <source>
        <dbReference type="Proteomes" id="UP000013200"/>
    </source>
</evidence>